<dbReference type="EMBL" id="JANTYZ010000003">
    <property type="protein sequence ID" value="MCS3865101.1"/>
    <property type="molecule type" value="Genomic_DNA"/>
</dbReference>
<feature type="region of interest" description="Disordered" evidence="1">
    <location>
        <begin position="25"/>
        <end position="44"/>
    </location>
</feature>
<name>A0A9X2RG16_9BACT</name>
<sequence length="290" mass="30708">MWRVLFGGLLAGLILIAVPPSAVAQRPDADEDDDDDGPTALSVGNLSSDFTFGGSGGYNYDGGARALMVSGPNGSLMVDYASGLGTGQFDRDTRRTIGAEALFGGNATLFDEFLRLPISVYIPIRINLDYRYLQSRNPDQSNLHRGGAGLGAGGGAQLQLPVGPDFIKDNLYVRGSALLVPAVATTLNGDPAVATTLNGGDDETARTIGDDTPISASRTRMRRTLDLNLEAHFTELIGEDTGIMAGYTFRAYGRSREEPSSVGDVIDAATLSGSYVQTNVQHMIRVGLTW</sequence>
<organism evidence="3 4">
    <name type="scientific">Salinibacter ruber</name>
    <dbReference type="NCBI Taxonomy" id="146919"/>
    <lineage>
        <taxon>Bacteria</taxon>
        <taxon>Pseudomonadati</taxon>
        <taxon>Rhodothermota</taxon>
        <taxon>Rhodothermia</taxon>
        <taxon>Rhodothermales</taxon>
        <taxon>Salinibacteraceae</taxon>
        <taxon>Salinibacter</taxon>
    </lineage>
</organism>
<dbReference type="Proteomes" id="UP001155034">
    <property type="component" value="Unassembled WGS sequence"/>
</dbReference>
<feature type="signal peptide" evidence="2">
    <location>
        <begin position="1"/>
        <end position="24"/>
    </location>
</feature>
<feature type="chain" id="PRO_5040941487" description="Outer membrane protein beta-barrel domain-containing protein" evidence="2">
    <location>
        <begin position="25"/>
        <end position="290"/>
    </location>
</feature>
<comment type="caution">
    <text evidence="3">The sequence shown here is derived from an EMBL/GenBank/DDBJ whole genome shotgun (WGS) entry which is preliminary data.</text>
</comment>
<accession>A0A9X2RG16</accession>
<keyword evidence="2" id="KW-0732">Signal</keyword>
<evidence type="ECO:0000313" key="4">
    <source>
        <dbReference type="Proteomes" id="UP001155034"/>
    </source>
</evidence>
<reference evidence="3" key="1">
    <citation type="submission" date="2022-08" db="EMBL/GenBank/DDBJ databases">
        <title>Genomic Encyclopedia of Type Strains, Phase V (KMG-V): Genome sequencing to study the core and pangenomes of soil and plant-associated prokaryotes.</title>
        <authorList>
            <person name="Whitman W."/>
        </authorList>
    </citation>
    <scope>NUCLEOTIDE SEQUENCE</scope>
    <source>
        <strain evidence="3">SP2016B</strain>
    </source>
</reference>
<gene>
    <name evidence="3" type="ORF">GGP82_001650</name>
</gene>
<evidence type="ECO:0008006" key="5">
    <source>
        <dbReference type="Google" id="ProtNLM"/>
    </source>
</evidence>
<evidence type="ECO:0000256" key="2">
    <source>
        <dbReference type="SAM" id="SignalP"/>
    </source>
</evidence>
<evidence type="ECO:0000313" key="3">
    <source>
        <dbReference type="EMBL" id="MCS3865101.1"/>
    </source>
</evidence>
<dbReference type="AlphaFoldDB" id="A0A9X2RG16"/>
<evidence type="ECO:0000256" key="1">
    <source>
        <dbReference type="SAM" id="MobiDB-lite"/>
    </source>
</evidence>
<protein>
    <recommendedName>
        <fullName evidence="5">Outer membrane protein beta-barrel domain-containing protein</fullName>
    </recommendedName>
</protein>
<proteinExistence type="predicted"/>